<dbReference type="AlphaFoldDB" id="A0A8H4VQE5"/>
<accession>A0A8H4VQE5</accession>
<organism evidence="1 2">
    <name type="scientific">Agrocybe pediades</name>
    <dbReference type="NCBI Taxonomy" id="84607"/>
    <lineage>
        <taxon>Eukaryota</taxon>
        <taxon>Fungi</taxon>
        <taxon>Dikarya</taxon>
        <taxon>Basidiomycota</taxon>
        <taxon>Agaricomycotina</taxon>
        <taxon>Agaricomycetes</taxon>
        <taxon>Agaricomycetidae</taxon>
        <taxon>Agaricales</taxon>
        <taxon>Agaricineae</taxon>
        <taxon>Strophariaceae</taxon>
        <taxon>Agrocybe</taxon>
    </lineage>
</organism>
<reference evidence="1 2" key="1">
    <citation type="submission" date="2019-12" db="EMBL/GenBank/DDBJ databases">
        <authorList>
            <person name="Floudas D."/>
            <person name="Bentzer J."/>
            <person name="Ahren D."/>
            <person name="Johansson T."/>
            <person name="Persson P."/>
            <person name="Tunlid A."/>
        </authorList>
    </citation>
    <scope>NUCLEOTIDE SEQUENCE [LARGE SCALE GENOMIC DNA]</scope>
    <source>
        <strain evidence="1 2">CBS 102.39</strain>
    </source>
</reference>
<gene>
    <name evidence="1" type="ORF">D9613_008788</name>
</gene>
<proteinExistence type="predicted"/>
<evidence type="ECO:0000313" key="1">
    <source>
        <dbReference type="EMBL" id="KAF4616274.1"/>
    </source>
</evidence>
<sequence length="122" mass="14497">MFDETRWLLFDEEEPELFGRVLVVVEPDSPSFYPTKKVYLSYPMYPFEIITFPDWIAYVKHRWDRDVNREFVKRMVAGPIKIPRPVLYYCEYNPACQETTALAKHHKSGSVPVHFKVQPTEP</sequence>
<comment type="caution">
    <text evidence="1">The sequence shown here is derived from an EMBL/GenBank/DDBJ whole genome shotgun (WGS) entry which is preliminary data.</text>
</comment>
<keyword evidence="2" id="KW-1185">Reference proteome</keyword>
<name>A0A8H4VQE5_9AGAR</name>
<evidence type="ECO:0000313" key="2">
    <source>
        <dbReference type="Proteomes" id="UP000521872"/>
    </source>
</evidence>
<protein>
    <submittedName>
        <fullName evidence="1">Uncharacterized protein</fullName>
    </submittedName>
</protein>
<dbReference type="Proteomes" id="UP000521872">
    <property type="component" value="Unassembled WGS sequence"/>
</dbReference>
<dbReference type="EMBL" id="JAACJL010000031">
    <property type="protein sequence ID" value="KAF4616274.1"/>
    <property type="molecule type" value="Genomic_DNA"/>
</dbReference>